<keyword evidence="2" id="KW-1133">Transmembrane helix</keyword>
<dbReference type="EMBL" id="JBAHYK010000262">
    <property type="protein sequence ID" value="KAL0575925.1"/>
    <property type="molecule type" value="Genomic_DNA"/>
</dbReference>
<keyword evidence="4" id="KW-1185">Reference proteome</keyword>
<evidence type="ECO:0000313" key="4">
    <source>
        <dbReference type="Proteomes" id="UP001465976"/>
    </source>
</evidence>
<feature type="region of interest" description="Disordered" evidence="1">
    <location>
        <begin position="175"/>
        <end position="199"/>
    </location>
</feature>
<evidence type="ECO:0000256" key="2">
    <source>
        <dbReference type="SAM" id="Phobius"/>
    </source>
</evidence>
<sequence length="199" mass="21276">MSDPSETTNTSGPPSQTSGSFQPLATNTGQTPSTTQTQAPTSHPSSLVPIIGGALGGLFGLGVIISVIWLYFGRKRRDTYQPKPELSDLEFNVDPFPSGREGKTHRSRPVSEKLAPTPEPVQRLTIVAASTAIDTDTRVPGVPPLAVLPVSDEPRVGPLTGFTTDELVVELNQRIQTQDGRWNDSETLPEYPGSERGGT</sequence>
<accession>A0ABR3FL79</accession>
<gene>
    <name evidence="3" type="ORF">V5O48_006055</name>
</gene>
<protein>
    <submittedName>
        <fullName evidence="3">Uncharacterized protein</fullName>
    </submittedName>
</protein>
<feature type="compositionally biased region" description="Polar residues" evidence="1">
    <location>
        <begin position="1"/>
        <end position="25"/>
    </location>
</feature>
<keyword evidence="2" id="KW-0812">Transmembrane</keyword>
<proteinExistence type="predicted"/>
<feature type="transmembrane region" description="Helical" evidence="2">
    <location>
        <begin position="50"/>
        <end position="72"/>
    </location>
</feature>
<evidence type="ECO:0000313" key="3">
    <source>
        <dbReference type="EMBL" id="KAL0575925.1"/>
    </source>
</evidence>
<evidence type="ECO:0000256" key="1">
    <source>
        <dbReference type="SAM" id="MobiDB-lite"/>
    </source>
</evidence>
<feature type="compositionally biased region" description="Low complexity" evidence="1">
    <location>
        <begin position="26"/>
        <end position="45"/>
    </location>
</feature>
<organism evidence="3 4">
    <name type="scientific">Marasmius crinis-equi</name>
    <dbReference type="NCBI Taxonomy" id="585013"/>
    <lineage>
        <taxon>Eukaryota</taxon>
        <taxon>Fungi</taxon>
        <taxon>Dikarya</taxon>
        <taxon>Basidiomycota</taxon>
        <taxon>Agaricomycotina</taxon>
        <taxon>Agaricomycetes</taxon>
        <taxon>Agaricomycetidae</taxon>
        <taxon>Agaricales</taxon>
        <taxon>Marasmiineae</taxon>
        <taxon>Marasmiaceae</taxon>
        <taxon>Marasmius</taxon>
    </lineage>
</organism>
<feature type="region of interest" description="Disordered" evidence="1">
    <location>
        <begin position="86"/>
        <end position="115"/>
    </location>
</feature>
<keyword evidence="2" id="KW-0472">Membrane</keyword>
<dbReference type="Proteomes" id="UP001465976">
    <property type="component" value="Unassembled WGS sequence"/>
</dbReference>
<feature type="region of interest" description="Disordered" evidence="1">
    <location>
        <begin position="1"/>
        <end position="45"/>
    </location>
</feature>
<name>A0ABR3FL79_9AGAR</name>
<comment type="caution">
    <text evidence="3">The sequence shown here is derived from an EMBL/GenBank/DDBJ whole genome shotgun (WGS) entry which is preliminary data.</text>
</comment>
<reference evidence="3 4" key="1">
    <citation type="submission" date="2024-02" db="EMBL/GenBank/DDBJ databases">
        <title>A draft genome for the cacao thread blight pathogen Marasmius crinis-equi.</title>
        <authorList>
            <person name="Cohen S.P."/>
            <person name="Baruah I.K."/>
            <person name="Amoako-Attah I."/>
            <person name="Bukari Y."/>
            <person name="Meinhardt L.W."/>
            <person name="Bailey B.A."/>
        </authorList>
    </citation>
    <scope>NUCLEOTIDE SEQUENCE [LARGE SCALE GENOMIC DNA]</scope>
    <source>
        <strain evidence="3 4">GH-76</strain>
    </source>
</reference>